<evidence type="ECO:0000313" key="3">
    <source>
        <dbReference type="Proteomes" id="UP000053647"/>
    </source>
</evidence>
<protein>
    <submittedName>
        <fullName evidence="2">Uncharacterized protein</fullName>
    </submittedName>
</protein>
<gene>
    <name evidence="2" type="ORF">PAXINDRAFT_19903</name>
</gene>
<reference evidence="2 3" key="1">
    <citation type="submission" date="2014-06" db="EMBL/GenBank/DDBJ databases">
        <authorList>
            <consortium name="DOE Joint Genome Institute"/>
            <person name="Kuo A."/>
            <person name="Kohler A."/>
            <person name="Nagy L.G."/>
            <person name="Floudas D."/>
            <person name="Copeland A."/>
            <person name="Barry K.W."/>
            <person name="Cichocki N."/>
            <person name="Veneault-Fourrey C."/>
            <person name="LaButti K."/>
            <person name="Lindquist E.A."/>
            <person name="Lipzen A."/>
            <person name="Lundell T."/>
            <person name="Morin E."/>
            <person name="Murat C."/>
            <person name="Sun H."/>
            <person name="Tunlid A."/>
            <person name="Henrissat B."/>
            <person name="Grigoriev I.V."/>
            <person name="Hibbett D.S."/>
            <person name="Martin F."/>
            <person name="Nordberg H.P."/>
            <person name="Cantor M.N."/>
            <person name="Hua S.X."/>
        </authorList>
    </citation>
    <scope>NUCLEOTIDE SEQUENCE [LARGE SCALE GENOMIC DNA]</scope>
    <source>
        <strain evidence="2 3">ATCC 200175</strain>
    </source>
</reference>
<dbReference type="EMBL" id="KN820109">
    <property type="protein sequence ID" value="KIJ06893.1"/>
    <property type="molecule type" value="Genomic_DNA"/>
</dbReference>
<feature type="compositionally biased region" description="Acidic residues" evidence="1">
    <location>
        <begin position="184"/>
        <end position="198"/>
    </location>
</feature>
<dbReference type="AlphaFoldDB" id="A0A0C9T6I3"/>
<dbReference type="OrthoDB" id="2530165at2759"/>
<sequence>MAPAKGAIDEGDPSFMALPTRLRRRIDSAFDSVASSTPSPNWPGRLDEVPAAGFIVEDGPSHSADCEAGGFIVEDLPPSSRALPSAPSRIHLSEVPRALTLLDLIPDDDIMVVFKNAAMGWGAQSRHGEGVSRKDWRAVCTAIIEGENSDEVGEENPPGDEDVEMGGADSGSDSDEYRMLDLSSELEEASTDEYEEESSITMTAKAKESQKTSSKASGTKVPEQLTARQKAECREDFARFFPDIADVELDHQRIMIKDITRVASLLKEKLKAEEILEMLETFSTSPDKSMSLGDFERMMILTKMVN</sequence>
<organism evidence="2 3">
    <name type="scientific">Paxillus involutus ATCC 200175</name>
    <dbReference type="NCBI Taxonomy" id="664439"/>
    <lineage>
        <taxon>Eukaryota</taxon>
        <taxon>Fungi</taxon>
        <taxon>Dikarya</taxon>
        <taxon>Basidiomycota</taxon>
        <taxon>Agaricomycotina</taxon>
        <taxon>Agaricomycetes</taxon>
        <taxon>Agaricomycetidae</taxon>
        <taxon>Boletales</taxon>
        <taxon>Paxilineae</taxon>
        <taxon>Paxillaceae</taxon>
        <taxon>Paxillus</taxon>
    </lineage>
</organism>
<accession>A0A0C9T6I3</accession>
<dbReference type="Gene3D" id="1.10.238.10">
    <property type="entry name" value="EF-hand"/>
    <property type="match status" value="1"/>
</dbReference>
<feature type="compositionally biased region" description="Acidic residues" evidence="1">
    <location>
        <begin position="147"/>
        <end position="164"/>
    </location>
</feature>
<keyword evidence="3" id="KW-1185">Reference proteome</keyword>
<name>A0A0C9T6I3_PAXIN</name>
<evidence type="ECO:0000256" key="1">
    <source>
        <dbReference type="SAM" id="MobiDB-lite"/>
    </source>
</evidence>
<feature type="region of interest" description="Disordered" evidence="1">
    <location>
        <begin position="146"/>
        <end position="225"/>
    </location>
</feature>
<reference evidence="3" key="2">
    <citation type="submission" date="2015-01" db="EMBL/GenBank/DDBJ databases">
        <title>Evolutionary Origins and Diversification of the Mycorrhizal Mutualists.</title>
        <authorList>
            <consortium name="DOE Joint Genome Institute"/>
            <consortium name="Mycorrhizal Genomics Consortium"/>
            <person name="Kohler A."/>
            <person name="Kuo A."/>
            <person name="Nagy L.G."/>
            <person name="Floudas D."/>
            <person name="Copeland A."/>
            <person name="Barry K.W."/>
            <person name="Cichocki N."/>
            <person name="Veneault-Fourrey C."/>
            <person name="LaButti K."/>
            <person name="Lindquist E.A."/>
            <person name="Lipzen A."/>
            <person name="Lundell T."/>
            <person name="Morin E."/>
            <person name="Murat C."/>
            <person name="Riley R."/>
            <person name="Ohm R."/>
            <person name="Sun H."/>
            <person name="Tunlid A."/>
            <person name="Henrissat B."/>
            <person name="Grigoriev I.V."/>
            <person name="Hibbett D.S."/>
            <person name="Martin F."/>
        </authorList>
    </citation>
    <scope>NUCLEOTIDE SEQUENCE [LARGE SCALE GENOMIC DNA]</scope>
    <source>
        <strain evidence="3">ATCC 200175</strain>
    </source>
</reference>
<dbReference type="HOGENOM" id="CLU_047855_0_0_1"/>
<evidence type="ECO:0000313" key="2">
    <source>
        <dbReference type="EMBL" id="KIJ06893.1"/>
    </source>
</evidence>
<proteinExistence type="predicted"/>
<dbReference type="Proteomes" id="UP000053647">
    <property type="component" value="Unassembled WGS sequence"/>
</dbReference>